<evidence type="ECO:0000256" key="4">
    <source>
        <dbReference type="SAM" id="Phobius"/>
    </source>
</evidence>
<dbReference type="Gene3D" id="3.40.710.10">
    <property type="entry name" value="DD-peptidase/beta-lactamase superfamily"/>
    <property type="match status" value="1"/>
</dbReference>
<dbReference type="SUPFAM" id="SSF56519">
    <property type="entry name" value="Penicillin binding protein dimerisation domain"/>
    <property type="match status" value="1"/>
</dbReference>
<dbReference type="GO" id="GO:0071555">
    <property type="term" value="P:cell wall organization"/>
    <property type="evidence" value="ECO:0007669"/>
    <property type="project" value="TreeGrafter"/>
</dbReference>
<dbReference type="PANTHER" id="PTHR30627">
    <property type="entry name" value="PEPTIDOGLYCAN D,D-TRANSPEPTIDASE"/>
    <property type="match status" value="1"/>
</dbReference>
<dbReference type="Pfam" id="PF03793">
    <property type="entry name" value="PASTA"/>
    <property type="match status" value="2"/>
</dbReference>
<organism evidence="6 7">
    <name type="scientific">Effusibacillus dendaii</name>
    <dbReference type="NCBI Taxonomy" id="2743772"/>
    <lineage>
        <taxon>Bacteria</taxon>
        <taxon>Bacillati</taxon>
        <taxon>Bacillota</taxon>
        <taxon>Bacilli</taxon>
        <taxon>Bacillales</taxon>
        <taxon>Alicyclobacillaceae</taxon>
        <taxon>Effusibacillus</taxon>
    </lineage>
</organism>
<gene>
    <name evidence="6" type="primary">pbpB</name>
    <name evidence="6" type="ORF">skT53_10650</name>
</gene>
<sequence length="727" mass="78681">MIDHQASSRSKWVRLFILLGLVLLIGRLAYIQIFKSAAWAQAAESIWKEKDVVPAVRGTIYDRNGKKLAYTTVAYDVQADLSIMEAARKEAAGGKTKDGKPVDPEQGDPAAYARKLAPLLQMTEQQIYEKLKPKPNVIGIPLKQEVDSETADKIDKLKLKGIFMTKTTMRHYPNGAFASHLLGFVTQDGKGGAGVELQYNDVLKGTDGVRKYLRDRNGNPLPYEQELLTPAVDGKDVYLTIDQTIQHYVEDALDRLVNQYKPLNASIVAADPNTGEILGIANRPSFDPNKFAEADQRVLDNNRAVDAAFEPGSTFKIVTLTAALNEHVVNLNDTFQSGKIQVKGATHPISDWNGGVGWGRITFREGMDHSSNVAMVTLAQRLGWDRLYKYIDLYGFNQKTGIDLPGEGSPILFTDKDKNDLNLAVTSFGQGISVTPMQQVAAVTAVANGGSVMRPFVMKEIRDPKTGATIQEQKPHVISHVATPEVMAEMRSVMEEVVSSDTSKAGYIEGYRIAGKTGTAQIAKPTGGYETDRFNCSFIGFAPVDNPKLLVYVTVDSPNNDLQFGNVVATPFARDVFANVLPYLGVQPEGKSKQPDDSAAAKQVVMTTVPDWQGMTGNQALQSAGSGKIRLQVIGSGEKVTAQWPKAGSKVPQGTSAIVMTSGAQDAQGNVQVPDLTGRTLRESAEILSMLNLNLETSGSGFVISQANPPGTKVPAGTVIKVQLGVK</sequence>
<accession>A0A7I8DC44</accession>
<dbReference type="Gene3D" id="3.30.450.330">
    <property type="match status" value="1"/>
</dbReference>
<dbReference type="InterPro" id="IPR001460">
    <property type="entry name" value="PCN-bd_Tpept"/>
</dbReference>
<dbReference type="RefSeq" id="WP_200760120.1">
    <property type="nucleotide sequence ID" value="NZ_AP023366.1"/>
</dbReference>
<dbReference type="PANTHER" id="PTHR30627:SF26">
    <property type="entry name" value="PENICILLIN-BINDING PROTEIN 2B"/>
    <property type="match status" value="1"/>
</dbReference>
<comment type="similarity">
    <text evidence="2">Belongs to the transpeptidase family.</text>
</comment>
<evidence type="ECO:0000256" key="1">
    <source>
        <dbReference type="ARBA" id="ARBA00004370"/>
    </source>
</evidence>
<dbReference type="Gene3D" id="3.30.10.20">
    <property type="match status" value="1"/>
</dbReference>
<dbReference type="CDD" id="cd06575">
    <property type="entry name" value="PASTA_Pbp2x-like_2"/>
    <property type="match status" value="1"/>
</dbReference>
<feature type="domain" description="PASTA" evidence="5">
    <location>
        <begin position="603"/>
        <end position="663"/>
    </location>
</feature>
<keyword evidence="3 4" id="KW-0472">Membrane</keyword>
<feature type="domain" description="PASTA" evidence="5">
    <location>
        <begin position="666"/>
        <end position="726"/>
    </location>
</feature>
<dbReference type="SMART" id="SM00740">
    <property type="entry name" value="PASTA"/>
    <property type="match status" value="2"/>
</dbReference>
<keyword evidence="4" id="KW-1133">Transmembrane helix</keyword>
<dbReference type="KEGG" id="eff:skT53_10650"/>
<dbReference type="InterPro" id="IPR005311">
    <property type="entry name" value="PBP_dimer"/>
</dbReference>
<reference evidence="6 7" key="1">
    <citation type="submission" date="2020-08" db="EMBL/GenBank/DDBJ databases">
        <title>Complete Genome Sequence of Effusibacillus dendaii Strain skT53, Isolated from Farmland soil.</title>
        <authorList>
            <person name="Konishi T."/>
            <person name="Kawasaki H."/>
        </authorList>
    </citation>
    <scope>NUCLEOTIDE SEQUENCE [LARGE SCALE GENOMIC DNA]</scope>
    <source>
        <strain evidence="7">skT53</strain>
    </source>
</reference>
<dbReference type="AlphaFoldDB" id="A0A7I8DC44"/>
<dbReference type="GO" id="GO:0005886">
    <property type="term" value="C:plasma membrane"/>
    <property type="evidence" value="ECO:0007669"/>
    <property type="project" value="TreeGrafter"/>
</dbReference>
<dbReference type="InterPro" id="IPR005543">
    <property type="entry name" value="PASTA_dom"/>
</dbReference>
<name>A0A7I8DC44_9BACL</name>
<dbReference type="SUPFAM" id="SSF54184">
    <property type="entry name" value="Penicillin-binding protein 2x (pbp-2x), c-terminal domain"/>
    <property type="match status" value="2"/>
</dbReference>
<dbReference type="InterPro" id="IPR012338">
    <property type="entry name" value="Beta-lactam/transpept-like"/>
</dbReference>
<comment type="subcellular location">
    <subcellularLocation>
        <location evidence="1">Membrane</location>
    </subcellularLocation>
</comment>
<dbReference type="PROSITE" id="PS51178">
    <property type="entry name" value="PASTA"/>
    <property type="match status" value="2"/>
</dbReference>
<feature type="transmembrane region" description="Helical" evidence="4">
    <location>
        <begin position="12"/>
        <end position="30"/>
    </location>
</feature>
<dbReference type="SUPFAM" id="SSF56601">
    <property type="entry name" value="beta-lactamase/transpeptidase-like"/>
    <property type="match status" value="1"/>
</dbReference>
<protein>
    <submittedName>
        <fullName evidence="6">Penicillin-binding protein 2B</fullName>
    </submittedName>
</protein>
<dbReference type="Pfam" id="PF03717">
    <property type="entry name" value="PBP_dimer"/>
    <property type="match status" value="1"/>
</dbReference>
<evidence type="ECO:0000313" key="7">
    <source>
        <dbReference type="Proteomes" id="UP000593802"/>
    </source>
</evidence>
<proteinExistence type="inferred from homology"/>
<dbReference type="Pfam" id="PF00905">
    <property type="entry name" value="Transpeptidase"/>
    <property type="match status" value="1"/>
</dbReference>
<dbReference type="InterPro" id="IPR036138">
    <property type="entry name" value="PBP_dimer_sf"/>
</dbReference>
<dbReference type="CDD" id="cd06576">
    <property type="entry name" value="PASTA_Pbp2x-like_1"/>
    <property type="match status" value="1"/>
</dbReference>
<dbReference type="Gene3D" id="3.90.1310.10">
    <property type="entry name" value="Penicillin-binding protein 2a (Domain 2)"/>
    <property type="match status" value="1"/>
</dbReference>
<dbReference type="GO" id="GO:0008658">
    <property type="term" value="F:penicillin binding"/>
    <property type="evidence" value="ECO:0007669"/>
    <property type="project" value="InterPro"/>
</dbReference>
<dbReference type="InterPro" id="IPR050515">
    <property type="entry name" value="Beta-lactam/transpept"/>
</dbReference>
<dbReference type="EMBL" id="AP023366">
    <property type="protein sequence ID" value="BCJ86080.1"/>
    <property type="molecule type" value="Genomic_DNA"/>
</dbReference>
<evidence type="ECO:0000256" key="3">
    <source>
        <dbReference type="ARBA" id="ARBA00023136"/>
    </source>
</evidence>
<evidence type="ECO:0000259" key="5">
    <source>
        <dbReference type="PROSITE" id="PS51178"/>
    </source>
</evidence>
<dbReference type="Proteomes" id="UP000593802">
    <property type="component" value="Chromosome"/>
</dbReference>
<keyword evidence="7" id="KW-1185">Reference proteome</keyword>
<evidence type="ECO:0000313" key="6">
    <source>
        <dbReference type="EMBL" id="BCJ86080.1"/>
    </source>
</evidence>
<keyword evidence="4" id="KW-0812">Transmembrane</keyword>
<evidence type="ECO:0000256" key="2">
    <source>
        <dbReference type="ARBA" id="ARBA00007171"/>
    </source>
</evidence>